<dbReference type="PANTHER" id="PTHR24412:SF401">
    <property type="entry name" value="FI11917P"/>
    <property type="match status" value="1"/>
</dbReference>
<dbReference type="OrthoDB" id="45365at2759"/>
<evidence type="ECO:0000313" key="4">
    <source>
        <dbReference type="EMBL" id="VEL07076.1"/>
    </source>
</evidence>
<gene>
    <name evidence="4" type="ORF">PXEA_LOCUS516</name>
</gene>
<protein>
    <recommendedName>
        <fullName evidence="3">BTB domain-containing protein</fullName>
    </recommendedName>
</protein>
<comment type="caution">
    <text evidence="4">The sequence shown here is derived from an EMBL/GenBank/DDBJ whole genome shotgun (WGS) entry which is preliminary data.</text>
</comment>
<dbReference type="Pfam" id="PF07707">
    <property type="entry name" value="BACK"/>
    <property type="match status" value="1"/>
</dbReference>
<dbReference type="SMART" id="SM00612">
    <property type="entry name" value="Kelch"/>
    <property type="match status" value="2"/>
</dbReference>
<reference evidence="4" key="1">
    <citation type="submission" date="2018-11" db="EMBL/GenBank/DDBJ databases">
        <authorList>
            <consortium name="Pathogen Informatics"/>
        </authorList>
    </citation>
    <scope>NUCLEOTIDE SEQUENCE</scope>
</reference>
<dbReference type="InterPro" id="IPR006652">
    <property type="entry name" value="Kelch_1"/>
</dbReference>
<evidence type="ECO:0000313" key="5">
    <source>
        <dbReference type="Proteomes" id="UP000784294"/>
    </source>
</evidence>
<evidence type="ECO:0000256" key="2">
    <source>
        <dbReference type="ARBA" id="ARBA00022737"/>
    </source>
</evidence>
<dbReference type="Gene3D" id="3.30.710.10">
    <property type="entry name" value="Potassium Channel Kv1.1, Chain A"/>
    <property type="match status" value="1"/>
</dbReference>
<dbReference type="InterPro" id="IPR011705">
    <property type="entry name" value="BACK"/>
</dbReference>
<organism evidence="4 5">
    <name type="scientific">Protopolystoma xenopodis</name>
    <dbReference type="NCBI Taxonomy" id="117903"/>
    <lineage>
        <taxon>Eukaryota</taxon>
        <taxon>Metazoa</taxon>
        <taxon>Spiralia</taxon>
        <taxon>Lophotrochozoa</taxon>
        <taxon>Platyhelminthes</taxon>
        <taxon>Monogenea</taxon>
        <taxon>Polyopisthocotylea</taxon>
        <taxon>Polystomatidea</taxon>
        <taxon>Polystomatidae</taxon>
        <taxon>Protopolystoma</taxon>
    </lineage>
</organism>
<evidence type="ECO:0000256" key="1">
    <source>
        <dbReference type="ARBA" id="ARBA00022441"/>
    </source>
</evidence>
<dbReference type="PROSITE" id="PS50097">
    <property type="entry name" value="BTB"/>
    <property type="match status" value="1"/>
</dbReference>
<feature type="domain" description="BTB" evidence="3">
    <location>
        <begin position="96"/>
        <end position="163"/>
    </location>
</feature>
<dbReference type="SUPFAM" id="SSF117281">
    <property type="entry name" value="Kelch motif"/>
    <property type="match status" value="1"/>
</dbReference>
<dbReference type="SMART" id="SM00225">
    <property type="entry name" value="BTB"/>
    <property type="match status" value="1"/>
</dbReference>
<dbReference type="SMART" id="SM00875">
    <property type="entry name" value="BACK"/>
    <property type="match status" value="1"/>
</dbReference>
<dbReference type="InterPro" id="IPR011333">
    <property type="entry name" value="SKP1/BTB/POZ_sf"/>
</dbReference>
<evidence type="ECO:0000259" key="3">
    <source>
        <dbReference type="PROSITE" id="PS50097"/>
    </source>
</evidence>
<keyword evidence="5" id="KW-1185">Reference proteome</keyword>
<dbReference type="InterPro" id="IPR000210">
    <property type="entry name" value="BTB/POZ_dom"/>
</dbReference>
<dbReference type="PANTHER" id="PTHR24412">
    <property type="entry name" value="KELCH PROTEIN"/>
    <property type="match status" value="1"/>
</dbReference>
<name>A0A3S5BKP6_9PLAT</name>
<dbReference type="Pfam" id="PF00651">
    <property type="entry name" value="BTB"/>
    <property type="match status" value="1"/>
</dbReference>
<dbReference type="AlphaFoldDB" id="A0A3S5BKP6"/>
<accession>A0A3S5BKP6</accession>
<keyword evidence="1" id="KW-0880">Kelch repeat</keyword>
<keyword evidence="2" id="KW-0677">Repeat</keyword>
<sequence length="461" mass="51300">MSYPVVPLSSSPLSVIMMRDSVEDFPMNEPISQSHEFSSSIISGPAGLFYLTSNYPNSTATDFNQDACSTANFNVNDYPSESLNVMYTLFQAGKLCDVTLRVNSEKILCHRIVLAGASPYFRAMFTNGMLEAEMPEINIHYVSALALDRLVRFAYTGQIHVNELNVCEILTAATMLQMSHVVGACSTFLENQLHPSNAIGIEEFARSNGCIVLAQKSQTYIYKNFSDIVKHDEFLCLKLYKLINMIKRDELSVKTEAEVYNAVIRWANHDRAQRISGLIEALSFVRCHNLSPTFIQSQIKNCSLLASACQAKEYLQCILNDLVRHRGVSDRRRTAGYSQVKCLRIWIIYSAGGYLRLSLSTFECYNPSGTWHHLPSIPSPRSGLAACSIRGCIYLVGGRNNNGMANVDAPHVDCYDPGVNKWHTCAPMSVPRNRVAVGIIDDMIYAIGGSTNTMHHNTGEK</sequence>
<dbReference type="Proteomes" id="UP000784294">
    <property type="component" value="Unassembled WGS sequence"/>
</dbReference>
<dbReference type="Gene3D" id="2.120.10.80">
    <property type="entry name" value="Kelch-type beta propeller"/>
    <property type="match status" value="1"/>
</dbReference>
<dbReference type="EMBL" id="CAAALY010000969">
    <property type="protein sequence ID" value="VEL07076.1"/>
    <property type="molecule type" value="Genomic_DNA"/>
</dbReference>
<dbReference type="InterPro" id="IPR015915">
    <property type="entry name" value="Kelch-typ_b-propeller"/>
</dbReference>
<dbReference type="Gene3D" id="1.25.40.420">
    <property type="match status" value="1"/>
</dbReference>
<dbReference type="Pfam" id="PF01344">
    <property type="entry name" value="Kelch_1"/>
    <property type="match status" value="1"/>
</dbReference>
<dbReference type="SUPFAM" id="SSF54695">
    <property type="entry name" value="POZ domain"/>
    <property type="match status" value="1"/>
</dbReference>
<dbReference type="FunFam" id="1.25.40.420:FF:000001">
    <property type="entry name" value="Kelch-like family member 12"/>
    <property type="match status" value="1"/>
</dbReference>
<proteinExistence type="predicted"/>